<dbReference type="AlphaFoldDB" id="A0A0E0QDV3"/>
<dbReference type="eggNOG" id="ENOG502SVJV">
    <property type="taxonomic scope" value="Eukaryota"/>
</dbReference>
<name>A0A0E0QDV3_ORYRU</name>
<dbReference type="InterPro" id="IPR005174">
    <property type="entry name" value="KIB1-4_b-propeller"/>
</dbReference>
<reference evidence="3" key="1">
    <citation type="submission" date="2013-06" db="EMBL/GenBank/DDBJ databases">
        <authorList>
            <person name="Zhao Q."/>
        </authorList>
    </citation>
    <scope>NUCLEOTIDE SEQUENCE</scope>
    <source>
        <strain evidence="3">cv. W1943</strain>
    </source>
</reference>
<dbReference type="PANTHER" id="PTHR34708">
    <property type="entry name" value="OS07G0440000 PROTEIN"/>
    <property type="match status" value="1"/>
</dbReference>
<evidence type="ECO:0000313" key="2">
    <source>
        <dbReference type="EnsemblPlants" id="ORUFI08G01880.1"/>
    </source>
</evidence>
<evidence type="ECO:0000313" key="3">
    <source>
        <dbReference type="Proteomes" id="UP000008022"/>
    </source>
</evidence>
<dbReference type="SUPFAM" id="SSF82171">
    <property type="entry name" value="DPP6 N-terminal domain-like"/>
    <property type="match status" value="1"/>
</dbReference>
<dbReference type="EnsemblPlants" id="ORUFI08G01880.1">
    <property type="protein sequence ID" value="ORUFI08G01880.1"/>
    <property type="gene ID" value="ORUFI08G01880"/>
</dbReference>
<sequence>MSCSRGWWNDLPSDLLALVAGCLTFQAYTRARAACAARRAALPAISSPSLLVLHDDHRERSSFSAWFLSPRISIASLATNLISTGRAQRCVGSGHGWVAFGDFNASLVNAFTGDEIPFHSFPEKHGVVMSKVVFAPNPTPAEFTAAAITGHLRVTYTTRGNSGWTDVELPRLGAIGGGDYIADVVYHEKEFGGGKKKKVVYCLTGGGDVLVLRLPAGRRRRQRRPASFEPLFDKASAVFYPAAAFAPPHSTGDKYLVVCDDGHLYQIWMDEKISYGSGAIASVLRYYPRRRPCWLPAKDLGGRSFFVGVNNAVALRVDGGGGGASGLRGNCVYWSARCSSRAKVFDVESGKSATCFPVVDLETGKSAPGFPGGAEAHRALCWFFLADMRSSSSNTRVGTLAAMARGWEDLPPDLLVHIAGGFSIQAYTRLRGVCAAWRDALRPPSPSLLVLRDRHAGQRFAAWCVSPRMVSTALHETLAARLSPASRCVGSGDGWVAAHVPGGAVLVNPHTGDEIPLHSFPGGGGNNVVVFKVVFAPNPTPSEFTAAAITGGGRVVYTTNGNSGWTDFKCPRLGAHGDGGSIADVVYHDHGGGKKVVYCLTAGGDVHVLRLPAGGQRRTTASLVPLFDKPAATFYPAAAFAPPYDTVRTFADSKNLAVCGDGQLYQIWRDDDANATMFVLRYHPRRRPCWLPAKDLGGHAVFIGKNNAVALRGDDGGGATPAPRANCVYWTDVWTDRAKVFDVVTGESTLCFPGAEVSFNTGYILQCFKIVFDHPINVDPMFIGGKGQ</sequence>
<accession>A0A0E0QDV3</accession>
<dbReference type="PANTHER" id="PTHR34708:SF1">
    <property type="entry name" value="OS08G0126400 PROTEIN"/>
    <property type="match status" value="1"/>
</dbReference>
<protein>
    <recommendedName>
        <fullName evidence="1">KIB1-4 beta-propeller domain-containing protein</fullName>
    </recommendedName>
</protein>
<dbReference type="Proteomes" id="UP000008022">
    <property type="component" value="Unassembled WGS sequence"/>
</dbReference>
<dbReference type="Pfam" id="PF03478">
    <property type="entry name" value="Beta-prop_KIB1-4"/>
    <property type="match status" value="2"/>
</dbReference>
<evidence type="ECO:0000259" key="1">
    <source>
        <dbReference type="Pfam" id="PF03478"/>
    </source>
</evidence>
<proteinExistence type="predicted"/>
<dbReference type="Gramene" id="ORUFI08G01880.1">
    <property type="protein sequence ID" value="ORUFI08G01880.1"/>
    <property type="gene ID" value="ORUFI08G01880"/>
</dbReference>
<organism evidence="2 3">
    <name type="scientific">Oryza rufipogon</name>
    <name type="common">Brownbeard rice</name>
    <name type="synonym">Asian wild rice</name>
    <dbReference type="NCBI Taxonomy" id="4529"/>
    <lineage>
        <taxon>Eukaryota</taxon>
        <taxon>Viridiplantae</taxon>
        <taxon>Streptophyta</taxon>
        <taxon>Embryophyta</taxon>
        <taxon>Tracheophyta</taxon>
        <taxon>Spermatophyta</taxon>
        <taxon>Magnoliopsida</taxon>
        <taxon>Liliopsida</taxon>
        <taxon>Poales</taxon>
        <taxon>Poaceae</taxon>
        <taxon>BOP clade</taxon>
        <taxon>Oryzoideae</taxon>
        <taxon>Oryzeae</taxon>
        <taxon>Oryzinae</taxon>
        <taxon>Oryza</taxon>
    </lineage>
</organism>
<feature type="domain" description="KIB1-4 beta-propeller" evidence="1">
    <location>
        <begin position="85"/>
        <end position="336"/>
    </location>
</feature>
<dbReference type="HOGENOM" id="CLU_409047_0_0_1"/>
<dbReference type="OMA" id="WIAVYES"/>
<feature type="domain" description="KIB1-4 beta-propeller" evidence="1">
    <location>
        <begin position="482"/>
        <end position="741"/>
    </location>
</feature>
<keyword evidence="3" id="KW-1185">Reference proteome</keyword>
<reference evidence="2" key="2">
    <citation type="submission" date="2015-06" db="UniProtKB">
        <authorList>
            <consortium name="EnsemblPlants"/>
        </authorList>
    </citation>
    <scope>IDENTIFICATION</scope>
</reference>